<sequence length="699" mass="76463">MTVQKPSPTVAEPESSGKPNPPAPAGQSQPNPPPKKGKDKKIFSCHSCRRRKLKCDRFDPCGACRARGEGHLCTWEEGQRPECGPCARNHRETLEQLPKLILKLTEEVQELKTSNSALIENIRDLRPTGDREAVQWAALARISGSASLTGFVDVHQLICDVEEVQRLPRGMDFACSPTSLERLDIKVSRILACASLAAVDLDPGKAQELGLASADIDALVRDLWKGSRMLITSSDLDSFPPTVKSGFEGRAPPVLDTNNDLLQQTAAATEISLQIVSIKILLLLAARSFAAPSEYLKLHLDVISSAVDASLDSPYDAGPLLIEREWRWQLWSFICLLDWTSPGIYHTSSYFIRPEMYRDPPSKIPSFPDNGTYPSTMEQEQWDRLSLTRHYLDYALALAHLSRRAEDCIIRPGPVSPAQAAELCTELDALDNKLSFYQILASTLPAGSESNSGGMQLDTNPIAGDLTTRKPSTDHRLSLARAPQIQNMHLSLELGLIRFKLFRHEAFHLMHAPSTSGALRMMCMDACVDACILVLTQCRSIGTQDEPGSQAPSQAQMSLDKNEEKRPCTGSLRRVLQPASSAALVGQVLLHAAQGMDVMGMVPGKGKQMQGDVVAGSRGNSATEFFTFVQGGGEFPTAGAPMLGPGPYVAAGGSWSGRLSREKLRVLQWHINEVLALLEALQQTSSLARYKLSLHRQCM</sequence>
<dbReference type="InterPro" id="IPR001138">
    <property type="entry name" value="Zn2Cys6_DnaBD"/>
</dbReference>
<keyword evidence="2" id="KW-0805">Transcription regulation</keyword>
<name>A0A8E0V535_9EURO</name>
<evidence type="ECO:0000256" key="4">
    <source>
        <dbReference type="ARBA" id="ARBA00023163"/>
    </source>
</evidence>
<dbReference type="InterPro" id="IPR036864">
    <property type="entry name" value="Zn2-C6_fun-type_DNA-bd_sf"/>
</dbReference>
<keyword evidence="4" id="KW-0804">Transcription</keyword>
<dbReference type="Proteomes" id="UP000036893">
    <property type="component" value="Unassembled WGS sequence"/>
</dbReference>
<dbReference type="Gene3D" id="4.10.240.10">
    <property type="entry name" value="Zn(2)-C6 fungal-type DNA-binding domain"/>
    <property type="match status" value="1"/>
</dbReference>
<dbReference type="PROSITE" id="PS00463">
    <property type="entry name" value="ZN2_CY6_FUNGAL_1"/>
    <property type="match status" value="1"/>
</dbReference>
<feature type="region of interest" description="Disordered" evidence="6">
    <location>
        <begin position="544"/>
        <end position="569"/>
    </location>
</feature>
<evidence type="ECO:0000313" key="8">
    <source>
        <dbReference type="EMBL" id="GIC94496.1"/>
    </source>
</evidence>
<reference evidence="8" key="1">
    <citation type="journal article" date="2015" name="Genome Announc.">
        <title>Draft Genome Sequence of the Pathogenic Filamentous Fungus Aspergillus udagawae Strain IFM 46973T.</title>
        <authorList>
            <person name="Kusuya Y."/>
            <person name="Takahashi-Nakaguchi A."/>
            <person name="Takahashi H."/>
            <person name="Yaguchi T."/>
        </authorList>
    </citation>
    <scope>NUCLEOTIDE SEQUENCE</scope>
    <source>
        <strain evidence="8">IFM 46973</strain>
    </source>
</reference>
<feature type="compositionally biased region" description="Polar residues" evidence="6">
    <location>
        <begin position="448"/>
        <end position="459"/>
    </location>
</feature>
<dbReference type="PROSITE" id="PS50048">
    <property type="entry name" value="ZN2_CY6_FUNGAL_2"/>
    <property type="match status" value="1"/>
</dbReference>
<dbReference type="GO" id="GO:0008270">
    <property type="term" value="F:zinc ion binding"/>
    <property type="evidence" value="ECO:0007669"/>
    <property type="project" value="InterPro"/>
</dbReference>
<dbReference type="GO" id="GO:0000981">
    <property type="term" value="F:DNA-binding transcription factor activity, RNA polymerase II-specific"/>
    <property type="evidence" value="ECO:0007669"/>
    <property type="project" value="InterPro"/>
</dbReference>
<evidence type="ECO:0000313" key="9">
    <source>
        <dbReference type="Proteomes" id="UP000036893"/>
    </source>
</evidence>
<reference evidence="8" key="2">
    <citation type="submission" date="2021-01" db="EMBL/GenBank/DDBJ databases">
        <title>Pan-genome distribution and transcriptional activeness of fungal secondary metabolism genes in Aspergillus section Fumigati.</title>
        <authorList>
            <person name="Takahashi H."/>
            <person name="Umemura M."/>
            <person name="Ninomiya A."/>
            <person name="Kusuya Y."/>
            <person name="Urayama S."/>
            <person name="Shimizu M."/>
            <person name="Watanabe A."/>
            <person name="Kamei K."/>
            <person name="Yaguchi T."/>
            <person name="Hagiwara D."/>
        </authorList>
    </citation>
    <scope>NUCLEOTIDE SEQUENCE</scope>
    <source>
        <strain evidence="8">IFM 46973</strain>
    </source>
</reference>
<evidence type="ECO:0000256" key="3">
    <source>
        <dbReference type="ARBA" id="ARBA00023125"/>
    </source>
</evidence>
<feature type="compositionally biased region" description="Pro residues" evidence="6">
    <location>
        <begin position="19"/>
        <end position="34"/>
    </location>
</feature>
<dbReference type="RefSeq" id="XP_043151762.1">
    <property type="nucleotide sequence ID" value="XM_043295827.1"/>
</dbReference>
<feature type="domain" description="Zn(2)-C6 fungal-type" evidence="7">
    <location>
        <begin position="44"/>
        <end position="75"/>
    </location>
</feature>
<dbReference type="CDD" id="cd00067">
    <property type="entry name" value="GAL4"/>
    <property type="match status" value="1"/>
</dbReference>
<dbReference type="CDD" id="cd12148">
    <property type="entry name" value="fungal_TF_MHR"/>
    <property type="match status" value="1"/>
</dbReference>
<evidence type="ECO:0000256" key="6">
    <source>
        <dbReference type="SAM" id="MobiDB-lite"/>
    </source>
</evidence>
<keyword evidence="5" id="KW-0539">Nucleus</keyword>
<comment type="subcellular location">
    <subcellularLocation>
        <location evidence="1">Nucleus</location>
    </subcellularLocation>
</comment>
<dbReference type="InterPro" id="IPR050613">
    <property type="entry name" value="Sec_Metabolite_Reg"/>
</dbReference>
<evidence type="ECO:0000256" key="2">
    <source>
        <dbReference type="ARBA" id="ARBA00023015"/>
    </source>
</evidence>
<feature type="region of interest" description="Disordered" evidence="6">
    <location>
        <begin position="448"/>
        <end position="471"/>
    </location>
</feature>
<dbReference type="SUPFAM" id="SSF57701">
    <property type="entry name" value="Zn2/Cys6 DNA-binding domain"/>
    <property type="match status" value="1"/>
</dbReference>
<dbReference type="GO" id="GO:0005634">
    <property type="term" value="C:nucleus"/>
    <property type="evidence" value="ECO:0007669"/>
    <property type="project" value="UniProtKB-SubCell"/>
</dbReference>
<dbReference type="PANTHER" id="PTHR31001:SF90">
    <property type="entry name" value="CENTROMERE DNA-BINDING PROTEIN COMPLEX CBF3 SUBUNIT B"/>
    <property type="match status" value="1"/>
</dbReference>
<dbReference type="EMBL" id="BBXM02000010">
    <property type="protein sequence ID" value="GIC94496.1"/>
    <property type="molecule type" value="Genomic_DNA"/>
</dbReference>
<feature type="compositionally biased region" description="Polar residues" evidence="6">
    <location>
        <begin position="544"/>
        <end position="559"/>
    </location>
</feature>
<dbReference type="GO" id="GO:0003677">
    <property type="term" value="F:DNA binding"/>
    <property type="evidence" value="ECO:0007669"/>
    <property type="project" value="UniProtKB-KW"/>
</dbReference>
<evidence type="ECO:0000256" key="1">
    <source>
        <dbReference type="ARBA" id="ARBA00004123"/>
    </source>
</evidence>
<protein>
    <recommendedName>
        <fullName evidence="7">Zn(2)-C6 fungal-type domain-containing protein</fullName>
    </recommendedName>
</protein>
<proteinExistence type="predicted"/>
<evidence type="ECO:0000259" key="7">
    <source>
        <dbReference type="PROSITE" id="PS50048"/>
    </source>
</evidence>
<dbReference type="AlphaFoldDB" id="A0A8E0V535"/>
<dbReference type="GeneID" id="66989300"/>
<organism evidence="8 9">
    <name type="scientific">Aspergillus udagawae</name>
    <dbReference type="NCBI Taxonomy" id="91492"/>
    <lineage>
        <taxon>Eukaryota</taxon>
        <taxon>Fungi</taxon>
        <taxon>Dikarya</taxon>
        <taxon>Ascomycota</taxon>
        <taxon>Pezizomycotina</taxon>
        <taxon>Eurotiomycetes</taxon>
        <taxon>Eurotiomycetidae</taxon>
        <taxon>Eurotiales</taxon>
        <taxon>Aspergillaceae</taxon>
        <taxon>Aspergillus</taxon>
        <taxon>Aspergillus subgen. Fumigati</taxon>
    </lineage>
</organism>
<feature type="region of interest" description="Disordered" evidence="6">
    <location>
        <begin position="1"/>
        <end position="40"/>
    </location>
</feature>
<dbReference type="SMART" id="SM00066">
    <property type="entry name" value="GAL4"/>
    <property type="match status" value="1"/>
</dbReference>
<gene>
    <name evidence="8" type="ORF">Aud_001824</name>
</gene>
<dbReference type="PANTHER" id="PTHR31001">
    <property type="entry name" value="UNCHARACTERIZED TRANSCRIPTIONAL REGULATORY PROTEIN"/>
    <property type="match status" value="1"/>
</dbReference>
<comment type="caution">
    <text evidence="8">The sequence shown here is derived from an EMBL/GenBank/DDBJ whole genome shotgun (WGS) entry which is preliminary data.</text>
</comment>
<keyword evidence="3" id="KW-0238">DNA-binding</keyword>
<evidence type="ECO:0000256" key="5">
    <source>
        <dbReference type="ARBA" id="ARBA00023242"/>
    </source>
</evidence>
<accession>A0A8E0V535</accession>